<keyword evidence="2" id="KW-1185">Reference proteome</keyword>
<dbReference type="AlphaFoldDB" id="A0A3P5X0U5"/>
<protein>
    <submittedName>
        <fullName evidence="1">Uncharacterized protein</fullName>
    </submittedName>
</protein>
<dbReference type="EMBL" id="UXAV01000030">
    <property type="protein sequence ID" value="VDC24216.1"/>
    <property type="molecule type" value="Genomic_DNA"/>
</dbReference>
<dbReference type="RefSeq" id="WP_124069455.1">
    <property type="nucleotide sequence ID" value="NZ_CBCRXF010000017.1"/>
</dbReference>
<gene>
    <name evidence="1" type="ORF">FILTAD_01030</name>
</gene>
<sequence length="71" mass="8469">MIEHFEVEQLFADQVHERYQFKLKIKGNDHQGLFEDGRIKWFNPQPETIHEVESIAAIESQVHGLMRNHLQ</sequence>
<reference evidence="1 2" key="1">
    <citation type="submission" date="2018-11" db="EMBL/GenBank/DDBJ databases">
        <authorList>
            <person name="Criscuolo A."/>
        </authorList>
    </citation>
    <scope>NUCLEOTIDE SEQUENCE [LARGE SCALE GENOMIC DNA]</scope>
    <source>
        <strain evidence="1">ATB-66</strain>
    </source>
</reference>
<dbReference type="Pfam" id="PF17277">
    <property type="entry name" value="DUF5342"/>
    <property type="match status" value="1"/>
</dbReference>
<organism evidence="1 2">
    <name type="scientific">Filibacter tadaridae</name>
    <dbReference type="NCBI Taxonomy" id="2483811"/>
    <lineage>
        <taxon>Bacteria</taxon>
        <taxon>Bacillati</taxon>
        <taxon>Bacillota</taxon>
        <taxon>Bacilli</taxon>
        <taxon>Bacillales</taxon>
        <taxon>Caryophanaceae</taxon>
        <taxon>Filibacter</taxon>
    </lineage>
</organism>
<evidence type="ECO:0000313" key="2">
    <source>
        <dbReference type="Proteomes" id="UP000270468"/>
    </source>
</evidence>
<evidence type="ECO:0000313" key="1">
    <source>
        <dbReference type="EMBL" id="VDC24216.1"/>
    </source>
</evidence>
<name>A0A3P5X0U5_9BACL</name>
<dbReference type="InterPro" id="IPR017263">
    <property type="entry name" value="UCP037692"/>
</dbReference>
<proteinExistence type="predicted"/>
<dbReference type="OrthoDB" id="2602945at2"/>
<dbReference type="Proteomes" id="UP000270468">
    <property type="component" value="Unassembled WGS sequence"/>
</dbReference>
<accession>A0A3P5X0U5</accession>